<dbReference type="AlphaFoldDB" id="A0A556C9K3"/>
<reference evidence="1 2" key="1">
    <citation type="submission" date="2019-07" db="EMBL/GenBank/DDBJ databases">
        <title>Draft genome sequence of Brevibacterium aurantiacum XU54 isolated from Xinjiang China.</title>
        <authorList>
            <person name="Xu X."/>
        </authorList>
    </citation>
    <scope>NUCLEOTIDE SEQUENCE [LARGE SCALE GENOMIC DNA]</scope>
    <source>
        <strain evidence="1 2">XU54</strain>
    </source>
</reference>
<dbReference type="EMBL" id="VLTK01000009">
    <property type="protein sequence ID" value="TSI14123.1"/>
    <property type="molecule type" value="Genomic_DNA"/>
</dbReference>
<dbReference type="RefSeq" id="WP_143923434.1">
    <property type="nucleotide sequence ID" value="NZ_VLTK01000009.1"/>
</dbReference>
<accession>A0A556C9K3</accession>
<evidence type="ECO:0000313" key="1">
    <source>
        <dbReference type="EMBL" id="TSI14123.1"/>
    </source>
</evidence>
<name>A0A556C9K3_BREAU</name>
<organism evidence="1 2">
    <name type="scientific">Brevibacterium aurantiacum</name>
    <dbReference type="NCBI Taxonomy" id="273384"/>
    <lineage>
        <taxon>Bacteria</taxon>
        <taxon>Bacillati</taxon>
        <taxon>Actinomycetota</taxon>
        <taxon>Actinomycetes</taxon>
        <taxon>Micrococcales</taxon>
        <taxon>Brevibacteriaceae</taxon>
        <taxon>Brevibacterium</taxon>
    </lineage>
</organism>
<dbReference type="OrthoDB" id="4244301at2"/>
<protein>
    <submittedName>
        <fullName evidence="1">Uncharacterized protein</fullName>
    </submittedName>
</protein>
<keyword evidence="2" id="KW-1185">Reference proteome</keyword>
<gene>
    <name evidence="1" type="ORF">FO013_15350</name>
</gene>
<comment type="caution">
    <text evidence="1">The sequence shown here is derived from an EMBL/GenBank/DDBJ whole genome shotgun (WGS) entry which is preliminary data.</text>
</comment>
<dbReference type="Proteomes" id="UP000316406">
    <property type="component" value="Unassembled WGS sequence"/>
</dbReference>
<proteinExistence type="predicted"/>
<sequence length="184" mass="21132">MNHYGRKAQDRWAQHAPQRLAQIEDQQTFFTDLGEQIATQVSLLASQLESSRFGPLAMAGSSRENGRYLQEVSRRMTARRIAEEVVMDELVWMHDPSLSIDEAREEWEQTRPADSNLISWAERIQDAPDLAPTTVELEQKAKDWALPVWFLEGLMTAEIPGQYAKEHQSVLKEAASVRFLREVH</sequence>
<evidence type="ECO:0000313" key="2">
    <source>
        <dbReference type="Proteomes" id="UP000316406"/>
    </source>
</evidence>